<dbReference type="RefSeq" id="WP_114984973.1">
    <property type="nucleotide sequence ID" value="NZ_CP027806.1"/>
</dbReference>
<keyword evidence="1" id="KW-0472">Membrane</keyword>
<dbReference type="KEGG" id="cprv:CYPRO_2574"/>
<accession>A0A345UMW4</accession>
<gene>
    <name evidence="2" type="ORF">CYPRO_2574</name>
</gene>
<protein>
    <submittedName>
        <fullName evidence="2">Uncharacterized protein</fullName>
    </submittedName>
</protein>
<dbReference type="AlphaFoldDB" id="A0A345UMW4"/>
<dbReference type="Proteomes" id="UP000254808">
    <property type="component" value="Chromosome"/>
</dbReference>
<evidence type="ECO:0000313" key="3">
    <source>
        <dbReference type="Proteomes" id="UP000254808"/>
    </source>
</evidence>
<evidence type="ECO:0000256" key="1">
    <source>
        <dbReference type="SAM" id="Phobius"/>
    </source>
</evidence>
<keyword evidence="1" id="KW-0812">Transmembrane</keyword>
<reference evidence="2 3" key="1">
    <citation type="submission" date="2018-03" db="EMBL/GenBank/DDBJ databases">
        <title>Phenotypic and genomic properties of Cyclonatronum proteinivorum gen. nov., sp. nov., a haloalkaliphilic bacteroidete from soda lakes possessing Na+-translocating rhodopsin.</title>
        <authorList>
            <person name="Toshchakov S.V."/>
            <person name="Korzhenkov A."/>
            <person name="Samarov N.I."/>
            <person name="Kublanov I.V."/>
            <person name="Muntyan M.S."/>
            <person name="Sorokin D.Y."/>
        </authorList>
    </citation>
    <scope>NUCLEOTIDE SEQUENCE [LARGE SCALE GENOMIC DNA]</scope>
    <source>
        <strain evidence="2 3">Omega</strain>
    </source>
</reference>
<dbReference type="OrthoDB" id="1525231at2"/>
<proteinExistence type="predicted"/>
<feature type="transmembrane region" description="Helical" evidence="1">
    <location>
        <begin position="42"/>
        <end position="61"/>
    </location>
</feature>
<feature type="transmembrane region" description="Helical" evidence="1">
    <location>
        <begin position="6"/>
        <end position="30"/>
    </location>
</feature>
<keyword evidence="3" id="KW-1185">Reference proteome</keyword>
<evidence type="ECO:0000313" key="2">
    <source>
        <dbReference type="EMBL" id="AXJ01816.1"/>
    </source>
</evidence>
<dbReference type="EMBL" id="CP027806">
    <property type="protein sequence ID" value="AXJ01816.1"/>
    <property type="molecule type" value="Genomic_DNA"/>
</dbReference>
<sequence>MKTSFLIIVPGTLGVMLFLPWWTLIFPCFIAGLVGPDRGIKALSAGMTGVGVLWLVLALMADWQNGFIMSAQVAAVMSVPVWVMYVITWAVGALTGGFACLSGYLIMKRGQ</sequence>
<keyword evidence="1" id="KW-1133">Transmembrane helix</keyword>
<name>A0A345UMW4_9BACT</name>
<feature type="transmembrane region" description="Helical" evidence="1">
    <location>
        <begin position="81"/>
        <end position="106"/>
    </location>
</feature>
<organism evidence="2 3">
    <name type="scientific">Cyclonatronum proteinivorum</name>
    <dbReference type="NCBI Taxonomy" id="1457365"/>
    <lineage>
        <taxon>Bacteria</taxon>
        <taxon>Pseudomonadati</taxon>
        <taxon>Balneolota</taxon>
        <taxon>Balneolia</taxon>
        <taxon>Balneolales</taxon>
        <taxon>Cyclonatronaceae</taxon>
        <taxon>Cyclonatronum</taxon>
    </lineage>
</organism>